<organism evidence="2 3">
    <name type="scientific">Punica granatum</name>
    <name type="common">Pomegranate</name>
    <dbReference type="NCBI Taxonomy" id="22663"/>
    <lineage>
        <taxon>Eukaryota</taxon>
        <taxon>Viridiplantae</taxon>
        <taxon>Streptophyta</taxon>
        <taxon>Embryophyta</taxon>
        <taxon>Tracheophyta</taxon>
        <taxon>Spermatophyta</taxon>
        <taxon>Magnoliopsida</taxon>
        <taxon>eudicotyledons</taxon>
        <taxon>Gunneridae</taxon>
        <taxon>Pentapetalae</taxon>
        <taxon>rosids</taxon>
        <taxon>malvids</taxon>
        <taxon>Myrtales</taxon>
        <taxon>Lythraceae</taxon>
        <taxon>Punica</taxon>
    </lineage>
</organism>
<dbReference type="Pfam" id="PF22970">
    <property type="entry name" value="DUF7028"/>
    <property type="match status" value="1"/>
</dbReference>
<evidence type="ECO:0000313" key="2">
    <source>
        <dbReference type="EMBL" id="OWM83657.1"/>
    </source>
</evidence>
<accession>A0A218XFC4</accession>
<dbReference type="InterPro" id="IPR014002">
    <property type="entry name" value="Agenet_dom_plant"/>
</dbReference>
<evidence type="ECO:0000259" key="1">
    <source>
        <dbReference type="SMART" id="SM00743"/>
    </source>
</evidence>
<dbReference type="SMART" id="SM00743">
    <property type="entry name" value="Agenet"/>
    <property type="match status" value="1"/>
</dbReference>
<dbReference type="AlphaFoldDB" id="A0A218XFC4"/>
<proteinExistence type="predicted"/>
<protein>
    <recommendedName>
        <fullName evidence="1">Agenet domain-containing protein</fullName>
    </recommendedName>
</protein>
<dbReference type="EMBL" id="MTKT01001810">
    <property type="protein sequence ID" value="OWM83657.1"/>
    <property type="molecule type" value="Genomic_DNA"/>
</dbReference>
<name>A0A218XFC4_PUNGR</name>
<sequence>MIEHVEVPPVVDGVNYDEVQQCHYYRGSIRQLPPYVVIVPWNLPYGVCVDVYHKEAWWEGVIFDHNDGAEERTVFFPDIGDEMLAKLCNIRITMTWNEATEHWHRRGHWLFLEVIEEYEHEWPLPVSVEQIWYDLRDRDDFIKIKEWTSIDRALWQDLILQTISNNLMVALQDALPHLVMSRNLGESYGLPDIPDMDRDPEAEIVNEGCVGSRSNLTNPLIEEEDVDSIESSMACDRSSKTFWTDPRLPISQPLIANQSSQCPSVVFSAGGPSRLPVEMDAQAKEPIHGKYDWRPVGPDMVPGAGPCPNAITLYTGGKGTKYNHSLVEDVRKHLLYLGWKVEFRVDKGDILKFCYISPGGKCYHSVVKVCLDILGTNKDTR</sequence>
<evidence type="ECO:0000313" key="3">
    <source>
        <dbReference type="Proteomes" id="UP000197138"/>
    </source>
</evidence>
<gene>
    <name evidence="2" type="ORF">CDL15_Pgr004086</name>
</gene>
<dbReference type="Proteomes" id="UP000197138">
    <property type="component" value="Unassembled WGS sequence"/>
</dbReference>
<dbReference type="InterPro" id="IPR054292">
    <property type="entry name" value="DUF7028"/>
</dbReference>
<reference evidence="3" key="1">
    <citation type="journal article" date="2017" name="Plant J.">
        <title>The pomegranate (Punica granatum L.) genome and the genomics of punicalagin biosynthesis.</title>
        <authorList>
            <person name="Qin G."/>
            <person name="Xu C."/>
            <person name="Ming R."/>
            <person name="Tang H."/>
            <person name="Guyot R."/>
            <person name="Kramer E.M."/>
            <person name="Hu Y."/>
            <person name="Yi X."/>
            <person name="Qi Y."/>
            <person name="Xu X."/>
            <person name="Gao Z."/>
            <person name="Pan H."/>
            <person name="Jian J."/>
            <person name="Tian Y."/>
            <person name="Yue Z."/>
            <person name="Xu Y."/>
        </authorList>
    </citation>
    <scope>NUCLEOTIDE SEQUENCE [LARGE SCALE GENOMIC DNA]</scope>
    <source>
        <strain evidence="3">cv. Dabenzi</strain>
    </source>
</reference>
<feature type="domain" description="Agenet" evidence="1">
    <location>
        <begin position="41"/>
        <end position="98"/>
    </location>
</feature>
<comment type="caution">
    <text evidence="2">The sequence shown here is derived from an EMBL/GenBank/DDBJ whole genome shotgun (WGS) entry which is preliminary data.</text>
</comment>